<dbReference type="OrthoDB" id="761127at2"/>
<dbReference type="Pfam" id="PF10988">
    <property type="entry name" value="DUF2807"/>
    <property type="match status" value="1"/>
</dbReference>
<proteinExistence type="predicted"/>
<keyword evidence="1" id="KW-0732">Signal</keyword>
<reference evidence="3 4" key="1">
    <citation type="submission" date="2018-06" db="EMBL/GenBank/DDBJ databases">
        <title>Genomic Encyclopedia of Archaeal and Bacterial Type Strains, Phase II (KMG-II): from individual species to whole genera.</title>
        <authorList>
            <person name="Goeker M."/>
        </authorList>
    </citation>
    <scope>NUCLEOTIDE SEQUENCE [LARGE SCALE GENOMIC DNA]</scope>
    <source>
        <strain evidence="3 4">DSM 27372</strain>
    </source>
</reference>
<evidence type="ECO:0000256" key="1">
    <source>
        <dbReference type="SAM" id="SignalP"/>
    </source>
</evidence>
<evidence type="ECO:0000259" key="2">
    <source>
        <dbReference type="Pfam" id="PF10988"/>
    </source>
</evidence>
<feature type="signal peptide" evidence="1">
    <location>
        <begin position="1"/>
        <end position="22"/>
    </location>
</feature>
<keyword evidence="4" id="KW-1185">Reference proteome</keyword>
<evidence type="ECO:0000313" key="4">
    <source>
        <dbReference type="Proteomes" id="UP000248198"/>
    </source>
</evidence>
<dbReference type="Proteomes" id="UP000248198">
    <property type="component" value="Unassembled WGS sequence"/>
</dbReference>
<dbReference type="Gene3D" id="2.160.20.120">
    <property type="match status" value="1"/>
</dbReference>
<comment type="caution">
    <text evidence="3">The sequence shown here is derived from an EMBL/GenBank/DDBJ whole genome shotgun (WGS) entry which is preliminary data.</text>
</comment>
<accession>A0A318UCU5</accession>
<dbReference type="AlphaFoldDB" id="A0A318UCU5"/>
<dbReference type="RefSeq" id="WP_110831309.1">
    <property type="nucleotide sequence ID" value="NZ_QKLU01000004.1"/>
</dbReference>
<name>A0A318UCU5_9SPHI</name>
<evidence type="ECO:0000313" key="3">
    <source>
        <dbReference type="EMBL" id="PYF74214.1"/>
    </source>
</evidence>
<dbReference type="EMBL" id="QKLU01000004">
    <property type="protein sequence ID" value="PYF74214.1"/>
    <property type="molecule type" value="Genomic_DNA"/>
</dbReference>
<gene>
    <name evidence="3" type="ORF">B0O44_104385</name>
</gene>
<dbReference type="InterPro" id="IPR021255">
    <property type="entry name" value="DUF2807"/>
</dbReference>
<feature type="domain" description="Putative auto-transporter adhesin head GIN" evidence="2">
    <location>
        <begin position="43"/>
        <end position="196"/>
    </location>
</feature>
<protein>
    <recommendedName>
        <fullName evidence="2">Putative auto-transporter adhesin head GIN domain-containing protein</fullName>
    </recommendedName>
</protein>
<organism evidence="3 4">
    <name type="scientific">Pedobacter nutrimenti</name>
    <dbReference type="NCBI Taxonomy" id="1241337"/>
    <lineage>
        <taxon>Bacteria</taxon>
        <taxon>Pseudomonadati</taxon>
        <taxon>Bacteroidota</taxon>
        <taxon>Sphingobacteriia</taxon>
        <taxon>Sphingobacteriales</taxon>
        <taxon>Sphingobacteriaceae</taxon>
        <taxon>Pedobacter</taxon>
    </lineage>
</organism>
<sequence>MKTAIKTLVATTLTAIVLTSSAFTTFAKDGGKNSLNLNTAKGYSMIEAKGNVKVILVQSETENISVNTIRPEDKVLVQQQGQKLVISSNELNPAEVYVYLKDLKRIMASGRASVETDGNFKLSALQVFLSDEAEAAVNTKTESIYTVIKDNSHLNLTGSTNEHILLKDATAKLNTSRFAALKTQNSNQTFAAVDFNAQFEESLASTTFVEKNLSK</sequence>
<feature type="chain" id="PRO_5016393040" description="Putative auto-transporter adhesin head GIN domain-containing protein" evidence="1">
    <location>
        <begin position="23"/>
        <end position="215"/>
    </location>
</feature>